<sequence>MTNNQLYIFLSFATTLASFVIIRNYFQQRKKKKQDEEQKKEYLKCKSIFDIEKLAKKLMKPHRFYYYDYKAGQGHTYQATRDYFDKQLQILPRVLIDVTQVSLKTNIFG</sequence>
<feature type="domain" description="FMN-dependent dehydrogenase" evidence="3">
    <location>
        <begin position="55"/>
        <end position="109"/>
    </location>
</feature>
<dbReference type="EMBL" id="CAJNOH010000915">
    <property type="protein sequence ID" value="CAF1147394.1"/>
    <property type="molecule type" value="Genomic_DNA"/>
</dbReference>
<evidence type="ECO:0000313" key="8">
    <source>
        <dbReference type="Proteomes" id="UP000663836"/>
    </source>
</evidence>
<proteinExistence type="predicted"/>
<dbReference type="Proteomes" id="UP000663836">
    <property type="component" value="Unassembled WGS sequence"/>
</dbReference>
<dbReference type="EMBL" id="CAJOBD010009500">
    <property type="protein sequence ID" value="CAF4136437.1"/>
    <property type="molecule type" value="Genomic_DNA"/>
</dbReference>
<protein>
    <recommendedName>
        <fullName evidence="3">FMN-dependent dehydrogenase domain-containing protein</fullName>
    </recommendedName>
</protein>
<dbReference type="Pfam" id="PF01070">
    <property type="entry name" value="FMN_dh"/>
    <property type="match status" value="1"/>
</dbReference>
<dbReference type="Proteomes" id="UP000663854">
    <property type="component" value="Unassembled WGS sequence"/>
</dbReference>
<comment type="caution">
    <text evidence="7">The sequence shown here is derived from an EMBL/GenBank/DDBJ whole genome shotgun (WGS) entry which is preliminary data.</text>
</comment>
<keyword evidence="2" id="KW-1133">Transmembrane helix</keyword>
<dbReference type="Gene3D" id="3.20.20.70">
    <property type="entry name" value="Aldolase class I"/>
    <property type="match status" value="1"/>
</dbReference>
<evidence type="ECO:0000256" key="1">
    <source>
        <dbReference type="ARBA" id="ARBA00001917"/>
    </source>
</evidence>
<evidence type="ECO:0000256" key="2">
    <source>
        <dbReference type="SAM" id="Phobius"/>
    </source>
</evidence>
<evidence type="ECO:0000313" key="9">
    <source>
        <dbReference type="Proteomes" id="UP000663870"/>
    </source>
</evidence>
<evidence type="ECO:0000313" key="7">
    <source>
        <dbReference type="EMBL" id="CAF4136437.1"/>
    </source>
</evidence>
<keyword evidence="9" id="KW-1185">Reference proteome</keyword>
<evidence type="ECO:0000313" key="4">
    <source>
        <dbReference type="EMBL" id="CAF1125882.1"/>
    </source>
</evidence>
<comment type="cofactor">
    <cofactor evidence="1">
        <name>FMN</name>
        <dbReference type="ChEBI" id="CHEBI:58210"/>
    </cofactor>
</comment>
<gene>
    <name evidence="7" type="ORF">JBS370_LOCUS33295</name>
    <name evidence="6" type="ORF">JXQ802_LOCUS33814</name>
    <name evidence="5" type="ORF">PYM288_LOCUS22038</name>
    <name evidence="4" type="ORF">ZHD862_LOCUS18881</name>
</gene>
<feature type="transmembrane region" description="Helical" evidence="2">
    <location>
        <begin position="6"/>
        <end position="26"/>
    </location>
</feature>
<dbReference type="Proteomes" id="UP000663864">
    <property type="component" value="Unassembled WGS sequence"/>
</dbReference>
<name>A0A819XFS8_9BILA</name>
<dbReference type="AlphaFoldDB" id="A0A819XFS8"/>
<evidence type="ECO:0000259" key="3">
    <source>
        <dbReference type="Pfam" id="PF01070"/>
    </source>
</evidence>
<accession>A0A819XFS8</accession>
<evidence type="ECO:0000313" key="5">
    <source>
        <dbReference type="EMBL" id="CAF1147394.1"/>
    </source>
</evidence>
<keyword evidence="2" id="KW-0472">Membrane</keyword>
<keyword evidence="2" id="KW-0812">Transmembrane</keyword>
<evidence type="ECO:0000313" key="6">
    <source>
        <dbReference type="EMBL" id="CAF1383555.1"/>
    </source>
</evidence>
<dbReference type="InterPro" id="IPR013785">
    <property type="entry name" value="Aldolase_TIM"/>
</dbReference>
<dbReference type="Proteomes" id="UP000663870">
    <property type="component" value="Unassembled WGS sequence"/>
</dbReference>
<dbReference type="InterPro" id="IPR000262">
    <property type="entry name" value="FMN-dep_DH"/>
</dbReference>
<organism evidence="7 8">
    <name type="scientific">Rotaria sordida</name>
    <dbReference type="NCBI Taxonomy" id="392033"/>
    <lineage>
        <taxon>Eukaryota</taxon>
        <taxon>Metazoa</taxon>
        <taxon>Spiralia</taxon>
        <taxon>Gnathifera</taxon>
        <taxon>Rotifera</taxon>
        <taxon>Eurotatoria</taxon>
        <taxon>Bdelloidea</taxon>
        <taxon>Philodinida</taxon>
        <taxon>Philodinidae</taxon>
        <taxon>Rotaria</taxon>
    </lineage>
</organism>
<dbReference type="EMBL" id="CAJNOL010001568">
    <property type="protein sequence ID" value="CAF1383555.1"/>
    <property type="molecule type" value="Genomic_DNA"/>
</dbReference>
<reference evidence="7" key="1">
    <citation type="submission" date="2021-02" db="EMBL/GenBank/DDBJ databases">
        <authorList>
            <person name="Nowell W R."/>
        </authorList>
    </citation>
    <scope>NUCLEOTIDE SEQUENCE</scope>
</reference>
<dbReference type="SUPFAM" id="SSF51395">
    <property type="entry name" value="FMN-linked oxidoreductases"/>
    <property type="match status" value="1"/>
</dbReference>
<dbReference type="GO" id="GO:0016491">
    <property type="term" value="F:oxidoreductase activity"/>
    <property type="evidence" value="ECO:0007669"/>
    <property type="project" value="InterPro"/>
</dbReference>
<dbReference type="EMBL" id="CAJNOT010001001">
    <property type="protein sequence ID" value="CAF1125882.1"/>
    <property type="molecule type" value="Genomic_DNA"/>
</dbReference>